<proteinExistence type="predicted"/>
<dbReference type="KEGG" id="llh:I41_45830"/>
<reference evidence="1 2" key="1">
    <citation type="submission" date="2019-02" db="EMBL/GenBank/DDBJ databases">
        <title>Deep-cultivation of Planctomycetes and their phenomic and genomic characterization uncovers novel biology.</title>
        <authorList>
            <person name="Wiegand S."/>
            <person name="Jogler M."/>
            <person name="Boedeker C."/>
            <person name="Pinto D."/>
            <person name="Vollmers J."/>
            <person name="Rivas-Marin E."/>
            <person name="Kohn T."/>
            <person name="Peeters S.H."/>
            <person name="Heuer A."/>
            <person name="Rast P."/>
            <person name="Oberbeckmann S."/>
            <person name="Bunk B."/>
            <person name="Jeske O."/>
            <person name="Meyerdierks A."/>
            <person name="Storesund J.E."/>
            <person name="Kallscheuer N."/>
            <person name="Luecker S."/>
            <person name="Lage O.M."/>
            <person name="Pohl T."/>
            <person name="Merkel B.J."/>
            <person name="Hornburger P."/>
            <person name="Mueller R.-W."/>
            <person name="Bruemmer F."/>
            <person name="Labrenz M."/>
            <person name="Spormann A.M."/>
            <person name="Op den Camp H."/>
            <person name="Overmann J."/>
            <person name="Amann R."/>
            <person name="Jetten M.S.M."/>
            <person name="Mascher T."/>
            <person name="Medema M.H."/>
            <person name="Devos D.P."/>
            <person name="Kaster A.-K."/>
            <person name="Ovreas L."/>
            <person name="Rohde M."/>
            <person name="Galperin M.Y."/>
            <person name="Jogler C."/>
        </authorList>
    </citation>
    <scope>NUCLEOTIDE SEQUENCE [LARGE SCALE GENOMIC DNA]</scope>
    <source>
        <strain evidence="1 2">I41</strain>
    </source>
</reference>
<evidence type="ECO:0008006" key="3">
    <source>
        <dbReference type="Google" id="ProtNLM"/>
    </source>
</evidence>
<dbReference type="RefSeq" id="WP_145435033.1">
    <property type="nucleotide sequence ID" value="NZ_CP036339.1"/>
</dbReference>
<keyword evidence="2" id="KW-1185">Reference proteome</keyword>
<evidence type="ECO:0000313" key="1">
    <source>
        <dbReference type="EMBL" id="QDT75373.1"/>
    </source>
</evidence>
<dbReference type="AlphaFoldDB" id="A0A517U431"/>
<dbReference type="OrthoDB" id="261491at2"/>
<sequence>MQVQLDQLYGVVSGDIVQSTKIGPIEREKLFFVMKEGSDALQKWLGKRVMPLGVDVFSGDSWQILLTNPGKTLAAGLFYRAYLRAAELQRDTRFAVGIGPIDFVPGKRVSEGDGQAFRLSGELLAGELGKRRMGFAASSREATVRWDLTFDLIDAIVTRDWREKQSQAVQGAIRGWTQVEIGEQWAPPIEQSTVNRHLRRACWPAISRAIAQFEEFWAAFDEK</sequence>
<dbReference type="EMBL" id="CP036339">
    <property type="protein sequence ID" value="QDT75373.1"/>
    <property type="molecule type" value="Genomic_DNA"/>
</dbReference>
<protein>
    <recommendedName>
        <fullName evidence="3">SatD family (SatD)</fullName>
    </recommendedName>
</protein>
<dbReference type="Proteomes" id="UP000317909">
    <property type="component" value="Chromosome"/>
</dbReference>
<gene>
    <name evidence="1" type="ORF">I41_45830</name>
</gene>
<evidence type="ECO:0000313" key="2">
    <source>
        <dbReference type="Proteomes" id="UP000317909"/>
    </source>
</evidence>
<accession>A0A517U431</accession>
<name>A0A517U431_9BACT</name>
<organism evidence="1 2">
    <name type="scientific">Lacipirellula limnantheis</name>
    <dbReference type="NCBI Taxonomy" id="2528024"/>
    <lineage>
        <taxon>Bacteria</taxon>
        <taxon>Pseudomonadati</taxon>
        <taxon>Planctomycetota</taxon>
        <taxon>Planctomycetia</taxon>
        <taxon>Pirellulales</taxon>
        <taxon>Lacipirellulaceae</taxon>
        <taxon>Lacipirellula</taxon>
    </lineage>
</organism>